<keyword evidence="4" id="KW-1185">Reference proteome</keyword>
<dbReference type="GeneID" id="186521"/>
<dbReference type="WormBase" id="F58E2.5">
    <property type="protein sequence ID" value="CE17133"/>
    <property type="gene ID" value="WBGene00019049"/>
</dbReference>
<evidence type="ECO:0000259" key="2">
    <source>
        <dbReference type="SMART" id="SM00198"/>
    </source>
</evidence>
<dbReference type="eggNOG" id="KOG3017">
    <property type="taxonomic scope" value="Eukaryota"/>
</dbReference>
<dbReference type="KEGG" id="cel:CELE_F58E2.5"/>
<dbReference type="Gene3D" id="3.40.33.10">
    <property type="entry name" value="CAP"/>
    <property type="match status" value="2"/>
</dbReference>
<feature type="domain" description="SCP" evidence="2">
    <location>
        <begin position="38"/>
        <end position="185"/>
    </location>
</feature>
<dbReference type="RefSeq" id="NP_500349.1">
    <property type="nucleotide sequence ID" value="NM_067948.1"/>
</dbReference>
<dbReference type="FunCoup" id="Q9TZ02">
    <property type="interactions" value="8"/>
</dbReference>
<accession>Q9TZ02</accession>
<dbReference type="GO" id="GO:0005615">
    <property type="term" value="C:extracellular space"/>
    <property type="evidence" value="ECO:0000318"/>
    <property type="project" value="GO_Central"/>
</dbReference>
<evidence type="ECO:0000313" key="4">
    <source>
        <dbReference type="Proteomes" id="UP000001940"/>
    </source>
</evidence>
<keyword evidence="1" id="KW-0812">Transmembrane</keyword>
<dbReference type="FunFam" id="3.40.33.10:FF:000125">
    <property type="entry name" value="Uncharacterized protein"/>
    <property type="match status" value="1"/>
</dbReference>
<dbReference type="AlphaFoldDB" id="Q9TZ02"/>
<dbReference type="SMR" id="Q9TZ02"/>
<proteinExistence type="predicted"/>
<dbReference type="InParanoid" id="Q9TZ02"/>
<keyword evidence="1" id="KW-1133">Transmembrane helix</keyword>
<dbReference type="HOGENOM" id="CLU_035730_7_1_1"/>
<dbReference type="Pfam" id="PF00188">
    <property type="entry name" value="CAP"/>
    <property type="match status" value="1"/>
</dbReference>
<name>Q9TZ02_CAEEL</name>
<dbReference type="SUPFAM" id="SSF55797">
    <property type="entry name" value="PR-1-like"/>
    <property type="match status" value="1"/>
</dbReference>
<reference evidence="3 4" key="1">
    <citation type="journal article" date="1998" name="Science">
        <title>Genome sequence of the nematode C. elegans: a platform for investigating biology.</title>
        <authorList>
            <consortium name="The C. elegans sequencing consortium"/>
            <person name="Sulson J.E."/>
            <person name="Waterston R."/>
        </authorList>
    </citation>
    <scope>NUCLEOTIDE SEQUENCE [LARGE SCALE GENOMIC DNA]</scope>
    <source>
        <strain evidence="3 4">Bristol N2</strain>
    </source>
</reference>
<dbReference type="CTD" id="186521"/>
<evidence type="ECO:0000313" key="3">
    <source>
        <dbReference type="EMBL" id="CCD64041.1"/>
    </source>
</evidence>
<dbReference type="CDD" id="cd05380">
    <property type="entry name" value="CAP_euk"/>
    <property type="match status" value="1"/>
</dbReference>
<dbReference type="PhylomeDB" id="Q9TZ02"/>
<dbReference type="PaxDb" id="6239-F58E2.5"/>
<dbReference type="OrthoDB" id="6040356at2759"/>
<dbReference type="InterPro" id="IPR014044">
    <property type="entry name" value="CAP_dom"/>
</dbReference>
<dbReference type="PIR" id="T33704">
    <property type="entry name" value="T33704"/>
</dbReference>
<dbReference type="UCSC" id="F58E2.5">
    <property type="organism name" value="c. elegans"/>
</dbReference>
<dbReference type="SMART" id="SM00198">
    <property type="entry name" value="SCP"/>
    <property type="match status" value="1"/>
</dbReference>
<feature type="transmembrane region" description="Helical" evidence="1">
    <location>
        <begin position="20"/>
        <end position="39"/>
    </location>
</feature>
<dbReference type="InterPro" id="IPR035940">
    <property type="entry name" value="CAP_sf"/>
</dbReference>
<dbReference type="EMBL" id="BX284604">
    <property type="protein sequence ID" value="CCD64041.1"/>
    <property type="molecule type" value="Genomic_DNA"/>
</dbReference>
<sequence length="232" mass="26573">MGNVYKFKERIKCFDLLLPYLLLMNCITFLFLNLASAIAHKDILNAYNNLRSEIANGTFTMKLQFPDITIPLAPAAGMLKLKWNCRLAALAQAYVDSCPSYQDLRVHKPKFPVTYSFLDANLQEHIKDPVLYRFKILEMDFRRGYINDDWFKKLISSKSIGCAFNNCSENVLFVCYYKEQIYEDFKFPVNGGAEPGRFIKELDDYVPRYKEGKACSACPPPTSCRGSSVLCS</sequence>
<protein>
    <submittedName>
        <fullName evidence="3">SCP domain-containing protein</fullName>
    </submittedName>
</protein>
<dbReference type="Bgee" id="WBGene00019049">
    <property type="expression patterns" value="Expressed in embryo"/>
</dbReference>
<dbReference type="AGR" id="WB:WBGene00019049"/>
<organism evidence="3 4">
    <name type="scientific">Caenorhabditis elegans</name>
    <dbReference type="NCBI Taxonomy" id="6239"/>
    <lineage>
        <taxon>Eukaryota</taxon>
        <taxon>Metazoa</taxon>
        <taxon>Ecdysozoa</taxon>
        <taxon>Nematoda</taxon>
        <taxon>Chromadorea</taxon>
        <taxon>Rhabditida</taxon>
        <taxon>Rhabditina</taxon>
        <taxon>Rhabditomorpha</taxon>
        <taxon>Rhabditoidea</taxon>
        <taxon>Rhabditidae</taxon>
        <taxon>Peloderinae</taxon>
        <taxon>Caenorhabditis</taxon>
    </lineage>
</organism>
<keyword evidence="1" id="KW-0472">Membrane</keyword>
<evidence type="ECO:0000256" key="1">
    <source>
        <dbReference type="SAM" id="Phobius"/>
    </source>
</evidence>
<gene>
    <name evidence="3" type="ORF">CELE_F58E2.5</name>
    <name evidence="3 5" type="ORF">F58E2.5</name>
</gene>
<evidence type="ECO:0000313" key="5">
    <source>
        <dbReference type="WormBase" id="F58E2.5"/>
    </source>
</evidence>
<dbReference type="Proteomes" id="UP000001940">
    <property type="component" value="Chromosome IV"/>
</dbReference>